<dbReference type="SUPFAM" id="SSF52833">
    <property type="entry name" value="Thioredoxin-like"/>
    <property type="match status" value="1"/>
</dbReference>
<comment type="caution">
    <text evidence="1">The sequence shown here is derived from an EMBL/GenBank/DDBJ whole genome shotgun (WGS) entry which is preliminary data.</text>
</comment>
<sequence length="253" mass="27649">MKYLPVNEARQLPGLRLVLTAGVPGPWGEAAKYMLQHKGLAYVPVHQDGGGANTALRDWTGQTSAPAAVQDDLPPVSHWLDLISFIDRLSPHKPLLPQDAASKLQVIGLSNLIAGVDGLGWNRRLHMLAPLMGMDEPPEAILRLSEKYGWSDHALAEADGKLVDICAVLDRALAQDGDYFLGAVPCATDFHWAAFSGMLEPLPQAVNPMSEWMRTAWSNASDAVLAGLTSRLVAHRDMMFERHITTPLDYLED</sequence>
<dbReference type="InterPro" id="IPR036249">
    <property type="entry name" value="Thioredoxin-like_sf"/>
</dbReference>
<gene>
    <name evidence="1" type="ORF">EYC82_04070</name>
</gene>
<accession>A0ABT3T2P0</accession>
<dbReference type="Gene3D" id="3.40.30.10">
    <property type="entry name" value="Glutaredoxin"/>
    <property type="match status" value="1"/>
</dbReference>
<reference evidence="1" key="1">
    <citation type="submission" date="2019-02" db="EMBL/GenBank/DDBJ databases">
        <authorList>
            <person name="Li S.-H."/>
        </authorList>
    </citation>
    <scope>NUCLEOTIDE SEQUENCE</scope>
    <source>
        <strain evidence="1">IMCC11814</strain>
    </source>
</reference>
<dbReference type="EMBL" id="SHNO01000001">
    <property type="protein sequence ID" value="MCX2976527.1"/>
    <property type="molecule type" value="Genomic_DNA"/>
</dbReference>
<proteinExistence type="predicted"/>
<name>A0ABT3T2P0_9GAMM</name>
<evidence type="ECO:0000313" key="2">
    <source>
        <dbReference type="Proteomes" id="UP001143304"/>
    </source>
</evidence>
<protein>
    <submittedName>
        <fullName evidence="1">Uncharacterized protein</fullName>
    </submittedName>
</protein>
<dbReference type="Proteomes" id="UP001143304">
    <property type="component" value="Unassembled WGS sequence"/>
</dbReference>
<dbReference type="Gene3D" id="1.20.1050.10">
    <property type="match status" value="1"/>
</dbReference>
<dbReference type="RefSeq" id="WP_279248274.1">
    <property type="nucleotide sequence ID" value="NZ_SHNO01000001.1"/>
</dbReference>
<keyword evidence="2" id="KW-1185">Reference proteome</keyword>
<dbReference type="InterPro" id="IPR036282">
    <property type="entry name" value="Glutathione-S-Trfase_C_sf"/>
</dbReference>
<organism evidence="1 2">
    <name type="scientific">Candidatus Marimicrobium litorale</name>
    <dbReference type="NCBI Taxonomy" id="2518991"/>
    <lineage>
        <taxon>Bacteria</taxon>
        <taxon>Pseudomonadati</taxon>
        <taxon>Pseudomonadota</taxon>
        <taxon>Gammaproteobacteria</taxon>
        <taxon>Cellvibrionales</taxon>
        <taxon>Halieaceae</taxon>
        <taxon>Marimicrobium</taxon>
    </lineage>
</organism>
<evidence type="ECO:0000313" key="1">
    <source>
        <dbReference type="EMBL" id="MCX2976527.1"/>
    </source>
</evidence>
<dbReference type="SUPFAM" id="SSF47616">
    <property type="entry name" value="GST C-terminal domain-like"/>
    <property type="match status" value="1"/>
</dbReference>